<feature type="domain" description="Retrovirus-related Pol polyprotein from transposon TNT 1-94-like beta-barrel" evidence="3">
    <location>
        <begin position="115"/>
        <end position="195"/>
    </location>
</feature>
<dbReference type="OrthoDB" id="1426661at2759"/>
<reference evidence="4" key="1">
    <citation type="journal article" date="2014" name="Nat. Commun.">
        <title>Genome sequence of mungbean and insights into evolution within Vigna species.</title>
        <authorList>
            <person name="Kang Y.J."/>
            <person name="Kim S.K."/>
            <person name="Kim M.Y."/>
            <person name="Lestari P."/>
            <person name="Kim K.H."/>
            <person name="Ha B.K."/>
            <person name="Jun T.H."/>
            <person name="Hwang W.J."/>
            <person name="Lee T."/>
            <person name="Lee J."/>
            <person name="Shim S."/>
            <person name="Yoon M.Y."/>
            <person name="Jang Y.E."/>
            <person name="Han K.S."/>
            <person name="Taeprayoon P."/>
            <person name="Yoon N."/>
            <person name="Somta P."/>
            <person name="Tanya P."/>
            <person name="Kim K.S."/>
            <person name="Gwag J.G."/>
            <person name="Moon J.K."/>
            <person name="Lee Y.H."/>
            <person name="Park B.S."/>
            <person name="Bombarely A."/>
            <person name="Doyle J.J."/>
            <person name="Jackson S.A."/>
            <person name="Schafleitner R."/>
            <person name="Srinives P."/>
            <person name="Varshney R.K."/>
            <person name="Lee S.H."/>
        </authorList>
    </citation>
    <scope>NUCLEOTIDE SEQUENCE [LARGE SCALE GENOMIC DNA]</scope>
    <source>
        <strain evidence="4">cv. VC1973A</strain>
    </source>
</reference>
<evidence type="ECO:0000259" key="3">
    <source>
        <dbReference type="Pfam" id="PF22936"/>
    </source>
</evidence>
<keyword evidence="4" id="KW-1185">Reference proteome</keyword>
<dbReference type="GeneID" id="106770373"/>
<sequence length="323" mass="36996">MRKRERKSKRDDQALKVKHVKGEEKKKFKKWEGKPRKVKWKKEGNSADHEKPDEKSDMSTSDSKDKNHCKKEKSKEKKSKEKEAHVVEEDADTKTTLMLMVMTATKCVKPLNTNWYLDSGCSNHMTCNKEWLVNFNQTKKSKVKFADDSTLKVEGSGDVVINRRNGSQVVISNVLYVPDMKCNLLSIGQLVEKGFTVIMGNQNRVEIYDNKNRLVLISKTSDNRTFQVCFDGVENVHCLSAVKNEESWKWHLRFGHLNFRDLQGLEEKAMVTGMPPISLSDDACKSCLAGKQPRKAFQSEIEMRSRGCLDIVHVDICDPLDIP</sequence>
<feature type="domain" description="GAG-pre-integrase" evidence="2">
    <location>
        <begin position="233"/>
        <end position="292"/>
    </location>
</feature>
<dbReference type="STRING" id="3916.A0A1S3V043"/>
<evidence type="ECO:0000313" key="5">
    <source>
        <dbReference type="RefSeq" id="XP_014511675.1"/>
    </source>
</evidence>
<dbReference type="InterPro" id="IPR054722">
    <property type="entry name" value="PolX-like_BBD"/>
</dbReference>
<dbReference type="AlphaFoldDB" id="A0A1S3V043"/>
<feature type="region of interest" description="Disordered" evidence="1">
    <location>
        <begin position="1"/>
        <end position="89"/>
    </location>
</feature>
<dbReference type="PANTHER" id="PTHR47592">
    <property type="entry name" value="PBF68 PROTEIN"/>
    <property type="match status" value="1"/>
</dbReference>
<feature type="compositionally biased region" description="Basic and acidic residues" evidence="1">
    <location>
        <begin position="8"/>
        <end position="66"/>
    </location>
</feature>
<dbReference type="InterPro" id="IPR025724">
    <property type="entry name" value="GAG-pre-integrase_dom"/>
</dbReference>
<protein>
    <submittedName>
        <fullName evidence="5">Uncharacterized protein LOC106770373</fullName>
    </submittedName>
</protein>
<dbReference type="RefSeq" id="XP_014511675.1">
    <property type="nucleotide sequence ID" value="XM_014656189.1"/>
</dbReference>
<evidence type="ECO:0000259" key="2">
    <source>
        <dbReference type="Pfam" id="PF13976"/>
    </source>
</evidence>
<organism evidence="4 5">
    <name type="scientific">Vigna radiata var. radiata</name>
    <name type="common">Mung bean</name>
    <name type="synonym">Phaseolus aureus</name>
    <dbReference type="NCBI Taxonomy" id="3916"/>
    <lineage>
        <taxon>Eukaryota</taxon>
        <taxon>Viridiplantae</taxon>
        <taxon>Streptophyta</taxon>
        <taxon>Embryophyta</taxon>
        <taxon>Tracheophyta</taxon>
        <taxon>Spermatophyta</taxon>
        <taxon>Magnoliopsida</taxon>
        <taxon>eudicotyledons</taxon>
        <taxon>Gunneridae</taxon>
        <taxon>Pentapetalae</taxon>
        <taxon>rosids</taxon>
        <taxon>fabids</taxon>
        <taxon>Fabales</taxon>
        <taxon>Fabaceae</taxon>
        <taxon>Papilionoideae</taxon>
        <taxon>50 kb inversion clade</taxon>
        <taxon>NPAAA clade</taxon>
        <taxon>indigoferoid/millettioid clade</taxon>
        <taxon>Phaseoleae</taxon>
        <taxon>Vigna</taxon>
    </lineage>
</organism>
<dbReference type="PANTHER" id="PTHR47592:SF27">
    <property type="entry name" value="OS08G0421700 PROTEIN"/>
    <property type="match status" value="1"/>
</dbReference>
<dbReference type="KEGG" id="vra:106770373"/>
<name>A0A1S3V043_VIGRR</name>
<reference evidence="5" key="2">
    <citation type="submission" date="2025-08" db="UniProtKB">
        <authorList>
            <consortium name="RefSeq"/>
        </authorList>
    </citation>
    <scope>IDENTIFICATION</scope>
    <source>
        <tissue evidence="5">Leaf</tissue>
    </source>
</reference>
<accession>A0A1S3V043</accession>
<feature type="compositionally biased region" description="Basic and acidic residues" evidence="1">
    <location>
        <begin position="73"/>
        <end position="88"/>
    </location>
</feature>
<proteinExistence type="predicted"/>
<dbReference type="Proteomes" id="UP000087766">
    <property type="component" value="Chromosome 8"/>
</dbReference>
<evidence type="ECO:0000313" key="4">
    <source>
        <dbReference type="Proteomes" id="UP000087766"/>
    </source>
</evidence>
<dbReference type="Pfam" id="PF13976">
    <property type="entry name" value="gag_pre-integrs"/>
    <property type="match status" value="1"/>
</dbReference>
<dbReference type="Pfam" id="PF22936">
    <property type="entry name" value="Pol_BBD"/>
    <property type="match status" value="1"/>
</dbReference>
<evidence type="ECO:0000256" key="1">
    <source>
        <dbReference type="SAM" id="MobiDB-lite"/>
    </source>
</evidence>
<gene>
    <name evidence="5" type="primary">LOC106770373</name>
</gene>